<dbReference type="PANTHER" id="PTHR30069">
    <property type="entry name" value="TONB-DEPENDENT OUTER MEMBRANE RECEPTOR"/>
    <property type="match status" value="1"/>
</dbReference>
<dbReference type="InterPro" id="IPR036942">
    <property type="entry name" value="Beta-barrel_TonB_sf"/>
</dbReference>
<evidence type="ECO:0000256" key="3">
    <source>
        <dbReference type="ARBA" id="ARBA00022452"/>
    </source>
</evidence>
<dbReference type="PANTHER" id="PTHR30069:SF46">
    <property type="entry name" value="OAR PROTEIN"/>
    <property type="match status" value="1"/>
</dbReference>
<reference evidence="9 10" key="1">
    <citation type="submission" date="2019-11" db="EMBL/GenBank/DDBJ databases">
        <title>Description of Pedobacter sp. LMG 31462T.</title>
        <authorList>
            <person name="Carlier A."/>
            <person name="Qi S."/>
            <person name="Vandamme P."/>
        </authorList>
    </citation>
    <scope>NUCLEOTIDE SEQUENCE [LARGE SCALE GENOMIC DNA]</scope>
    <source>
        <strain evidence="9 10">LMG 31462</strain>
    </source>
</reference>
<dbReference type="SUPFAM" id="SSF56935">
    <property type="entry name" value="Porins"/>
    <property type="match status" value="1"/>
</dbReference>
<evidence type="ECO:0000313" key="9">
    <source>
        <dbReference type="EMBL" id="MBB2149088.1"/>
    </source>
</evidence>
<keyword evidence="7" id="KW-0732">Signal</keyword>
<dbReference type="Gene3D" id="2.40.170.20">
    <property type="entry name" value="TonB-dependent receptor, beta-barrel domain"/>
    <property type="match status" value="1"/>
</dbReference>
<keyword evidence="3" id="KW-1134">Transmembrane beta strand</keyword>
<evidence type="ECO:0000256" key="5">
    <source>
        <dbReference type="ARBA" id="ARBA00023136"/>
    </source>
</evidence>
<evidence type="ECO:0000256" key="7">
    <source>
        <dbReference type="SAM" id="SignalP"/>
    </source>
</evidence>
<keyword evidence="4" id="KW-0812">Transmembrane</keyword>
<gene>
    <name evidence="9" type="ORF">GM920_09205</name>
</gene>
<feature type="chain" id="PRO_5047287448" evidence="7">
    <location>
        <begin position="26"/>
        <end position="1104"/>
    </location>
</feature>
<comment type="caution">
    <text evidence="9">The sequence shown here is derived from an EMBL/GenBank/DDBJ whole genome shotgun (WGS) entry which is preliminary data.</text>
</comment>
<keyword evidence="2" id="KW-0813">Transport</keyword>
<feature type="signal peptide" evidence="7">
    <location>
        <begin position="1"/>
        <end position="25"/>
    </location>
</feature>
<evidence type="ECO:0000313" key="10">
    <source>
        <dbReference type="Proteomes" id="UP000636110"/>
    </source>
</evidence>
<protein>
    <submittedName>
        <fullName evidence="9">TonB-dependent receptor</fullName>
    </submittedName>
</protein>
<evidence type="ECO:0000256" key="6">
    <source>
        <dbReference type="ARBA" id="ARBA00023237"/>
    </source>
</evidence>
<dbReference type="Pfam" id="PF25183">
    <property type="entry name" value="OMP_b-brl_4"/>
    <property type="match status" value="1"/>
</dbReference>
<evidence type="ECO:0000259" key="8">
    <source>
        <dbReference type="Pfam" id="PF25183"/>
    </source>
</evidence>
<evidence type="ECO:0000256" key="4">
    <source>
        <dbReference type="ARBA" id="ARBA00022692"/>
    </source>
</evidence>
<keyword evidence="10" id="KW-1185">Reference proteome</keyword>
<sequence>MKKSLLFKFVVMILVFAGTFSVVEAQVTTTTMTGTIKDAQGPLPGASVKAVHTPTGTSYGATTNVDGRFTLSNLRIGGPYTIVVSFVGFQAQTFKDVYVKLGEPYILNATLSDNSATLAEVNIVSSAPNSILNSNRSGATTTVTRQQIQNLPTISRSVNDITRLTPQSNGNSFGGGNYRQSNFTVDGSNFNNQFGIGSNVPAGGAPISLDALEQVSVNVTPYDVRQSGFTGASINAVTRSGTNNVSGTAFFTMRNQDYQGTHVGDYTITNVQPYTQKQYGFSIGGPIVKDKLFLFLNAEFNKEVSPGQNRVAATPGNPYGSNDNVARPTAAFMDEVTSFLKSKYNYDPGIYQGYNSPSNNDKLLARLDWNINKNHSLNLRYNQVQSKSQNGLSTSRSPLTGFAFGAGRTDKNALPFSNSNYYQEANLYSFAGELNSSFGSKFSNVLRGSWTHQNDPRSSDSRIFPFVDILDGSGVPLTSFGYEPFSAGNLRDVETYSFTDNFSMALGKHNLTLGVQADFSTTKNGFQRFGTSYYTFNSWNDFVTGANPKDYAITYSLSPGFAQAYPTFKFNQYSAYFQDEFSVTDRFKVTAGVRVEKFTFPGVSEIKSNPLVTPLTFTNGAKMNTGQLPKSDIIWSPRFGFNWDALGDRSLQVRGGSGIFRGVVPFVWIVSQSGDSGMIQFTQTNSGANVPGPFNPDPNAYLPATPPAAGTSVPNVLSAISPEFKSPKTWKSNLAFDFKLPAGFVGTLEGIYSKDLNAAIATNINLVNPSPLNATGYPDNRVVYPNDASLKFENPLLNGLPVKNGTAKATALNATVLGNAKGGYNWSATAQLTKQFNNGLSAMIAYTRSGGRNFGNGTGDQLQNLWSIPQTVGNSNIPSLSYSSNLLPDRIVGSLSYRKEYMQNLATSISIFYVGSAQDRFTYAYSTDFNRDGQTNDLIYVPKNPSEITFVAKTITLSNGKSKTWTPQEQSDAFFAYVAQDDYLKTRQGKYSERNGGKMPWLNRFDVKLVQEVFRNVGGKKNSFQFTADILNAGNLINKKWGTYKRVNTASILQPANVATMGGAVLPTFRLADFNDDLVRKTYSDNQTFSSTYYMQFGVRYNFN</sequence>
<evidence type="ECO:0000256" key="1">
    <source>
        <dbReference type="ARBA" id="ARBA00004571"/>
    </source>
</evidence>
<dbReference type="InterPro" id="IPR008969">
    <property type="entry name" value="CarboxyPept-like_regulatory"/>
</dbReference>
<evidence type="ECO:0000256" key="2">
    <source>
        <dbReference type="ARBA" id="ARBA00022448"/>
    </source>
</evidence>
<name>A0ABR6EUY4_9SPHI</name>
<keyword evidence="6" id="KW-0998">Cell outer membrane</keyword>
<dbReference type="Gene3D" id="2.60.40.1120">
    <property type="entry name" value="Carboxypeptidase-like, regulatory domain"/>
    <property type="match status" value="1"/>
</dbReference>
<dbReference type="InterPro" id="IPR039426">
    <property type="entry name" value="TonB-dep_rcpt-like"/>
</dbReference>
<dbReference type="InterPro" id="IPR057601">
    <property type="entry name" value="Oar-like_b-barrel"/>
</dbReference>
<organism evidence="9 10">
    <name type="scientific">Pedobacter gandavensis</name>
    <dbReference type="NCBI Taxonomy" id="2679963"/>
    <lineage>
        <taxon>Bacteria</taxon>
        <taxon>Pseudomonadati</taxon>
        <taxon>Bacteroidota</taxon>
        <taxon>Sphingobacteriia</taxon>
        <taxon>Sphingobacteriales</taxon>
        <taxon>Sphingobacteriaceae</taxon>
        <taxon>Pedobacter</taxon>
    </lineage>
</organism>
<keyword evidence="5" id="KW-0472">Membrane</keyword>
<dbReference type="RefSeq" id="WP_182956096.1">
    <property type="nucleotide sequence ID" value="NZ_WNXC01000002.1"/>
</dbReference>
<proteinExistence type="predicted"/>
<dbReference type="Proteomes" id="UP000636110">
    <property type="component" value="Unassembled WGS sequence"/>
</dbReference>
<comment type="subcellular location">
    <subcellularLocation>
        <location evidence="1">Cell outer membrane</location>
        <topology evidence="1">Multi-pass membrane protein</topology>
    </subcellularLocation>
</comment>
<dbReference type="Pfam" id="PF13620">
    <property type="entry name" value="CarboxypepD_reg"/>
    <property type="match status" value="1"/>
</dbReference>
<accession>A0ABR6EUY4</accession>
<dbReference type="SUPFAM" id="SSF49464">
    <property type="entry name" value="Carboxypeptidase regulatory domain-like"/>
    <property type="match status" value="1"/>
</dbReference>
<dbReference type="EMBL" id="WNXC01000002">
    <property type="protein sequence ID" value="MBB2149088.1"/>
    <property type="molecule type" value="Genomic_DNA"/>
</dbReference>
<feature type="domain" description="TonB-dependent transporter Oar-like beta-barrel" evidence="8">
    <location>
        <begin position="237"/>
        <end position="1038"/>
    </location>
</feature>
<keyword evidence="9" id="KW-0675">Receptor</keyword>